<dbReference type="GO" id="GO:0003676">
    <property type="term" value="F:nucleic acid binding"/>
    <property type="evidence" value="ECO:0007669"/>
    <property type="project" value="InterPro"/>
</dbReference>
<reference evidence="2" key="1">
    <citation type="journal article" date="2013" name="PLoS ONE">
        <title>Metagenomic insights into the carbohydrate-active enzymes carried by the microorganisms adhering to solid digesta in the rumen of cows.</title>
        <authorList>
            <person name="Wang L."/>
            <person name="Hatem A."/>
            <person name="Catalyurek U.V."/>
            <person name="Morrison M."/>
            <person name="Yu Z."/>
        </authorList>
    </citation>
    <scope>NUCLEOTIDE SEQUENCE</scope>
</reference>
<dbReference type="AlphaFoldDB" id="W0FN76"/>
<dbReference type="InterPro" id="IPR036397">
    <property type="entry name" value="RNaseH_sf"/>
</dbReference>
<dbReference type="InterPro" id="IPR050900">
    <property type="entry name" value="Transposase_IS3/IS150/IS904"/>
</dbReference>
<dbReference type="Gene3D" id="3.30.420.10">
    <property type="entry name" value="Ribonuclease H-like superfamily/Ribonuclease H"/>
    <property type="match status" value="1"/>
</dbReference>
<dbReference type="Pfam" id="PF13683">
    <property type="entry name" value="rve_3"/>
    <property type="match status" value="1"/>
</dbReference>
<organism evidence="2">
    <name type="scientific">uncultured bacterium Contig203</name>
    <dbReference type="NCBI Taxonomy" id="1393530"/>
    <lineage>
        <taxon>Bacteria</taxon>
        <taxon>environmental samples</taxon>
    </lineage>
</organism>
<dbReference type="SUPFAM" id="SSF53098">
    <property type="entry name" value="Ribonuclease H-like"/>
    <property type="match status" value="1"/>
</dbReference>
<dbReference type="GO" id="GO:0015074">
    <property type="term" value="P:DNA integration"/>
    <property type="evidence" value="ECO:0007669"/>
    <property type="project" value="InterPro"/>
</dbReference>
<proteinExistence type="predicted"/>
<dbReference type="PANTHER" id="PTHR46889">
    <property type="entry name" value="TRANSPOSASE INSF FOR INSERTION SEQUENCE IS3B-RELATED"/>
    <property type="match status" value="1"/>
</dbReference>
<dbReference type="EMBL" id="KC246810">
    <property type="protein sequence ID" value="AHF24919.1"/>
    <property type="molecule type" value="Genomic_DNA"/>
</dbReference>
<evidence type="ECO:0000259" key="1">
    <source>
        <dbReference type="PROSITE" id="PS50994"/>
    </source>
</evidence>
<dbReference type="InterPro" id="IPR001584">
    <property type="entry name" value="Integrase_cat-core"/>
</dbReference>
<dbReference type="PROSITE" id="PS50994">
    <property type="entry name" value="INTEGRASE"/>
    <property type="match status" value="1"/>
</dbReference>
<name>W0FN76_9BACT</name>
<dbReference type="InterPro" id="IPR048020">
    <property type="entry name" value="Transpos_IS3"/>
</dbReference>
<feature type="domain" description="Integrase catalytic" evidence="1">
    <location>
        <begin position="108"/>
        <end position="275"/>
    </location>
</feature>
<accession>W0FN76</accession>
<dbReference type="NCBIfam" id="NF033516">
    <property type="entry name" value="transpos_IS3"/>
    <property type="match status" value="1"/>
</dbReference>
<protein>
    <submittedName>
        <fullName evidence="2">DNA integrase</fullName>
    </submittedName>
</protein>
<sequence>MDFLCEIMNVNRSGYYKWRNRRGIPNRYEKDRSLLTELLQEAHKAHPSHGYHRLARDVFYQTGWIFSDNLAHKCCKHAGIHSRARKYTYRPPGEEHLIFHNEVQGRWNSSKPVELVVSDMTVLKVGKKYWEWTLLLDTFNNEILAHSVTDIQGSNKPYYDCLAVLNQLAGKKEEKKPQVVFHTDQGAVYSSKAFCQAHSQYNILRSMSRGGTPTDNPIIEALNGWIKNELYLDFDLSHAQNVPELLEQYVHYFNNQRLHAALGYKSPVQYKTELGFP</sequence>
<evidence type="ECO:0000313" key="2">
    <source>
        <dbReference type="EMBL" id="AHF24919.1"/>
    </source>
</evidence>
<dbReference type="PANTHER" id="PTHR46889:SF4">
    <property type="entry name" value="TRANSPOSASE INSO FOR INSERTION SEQUENCE ELEMENT IS911B-RELATED"/>
    <property type="match status" value="1"/>
</dbReference>
<dbReference type="InterPro" id="IPR012337">
    <property type="entry name" value="RNaseH-like_sf"/>
</dbReference>